<dbReference type="Proteomes" id="UP000604730">
    <property type="component" value="Unassembled WGS sequence"/>
</dbReference>
<dbReference type="RefSeq" id="WP_208429587.1">
    <property type="nucleotide sequence ID" value="NZ_JAEPRJ010000001.1"/>
</dbReference>
<dbReference type="InterPro" id="IPR047976">
    <property type="entry name" value="Anti_VapB2-like"/>
</dbReference>
<organism evidence="4 5">
    <name type="scientific">Catonella massiliensis</name>
    <dbReference type="NCBI Taxonomy" id="2799636"/>
    <lineage>
        <taxon>Bacteria</taxon>
        <taxon>Bacillati</taxon>
        <taxon>Bacillota</taxon>
        <taxon>Clostridia</taxon>
        <taxon>Lachnospirales</taxon>
        <taxon>Lachnospiraceae</taxon>
        <taxon>Catonella</taxon>
    </lineage>
</organism>
<reference evidence="4 5" key="1">
    <citation type="submission" date="2021-01" db="EMBL/GenBank/DDBJ databases">
        <title>Isolation and description of Catonella massiliensis sp. nov., a novel Catonella species, isolated from a stable periodontitis subject.</title>
        <authorList>
            <person name="Antezack A."/>
            <person name="Boxberger M."/>
            <person name="La Scola B."/>
            <person name="Monnet-Corti V."/>
        </authorList>
    </citation>
    <scope>NUCLEOTIDE SEQUENCE [LARGE SCALE GENOMIC DNA]</scope>
    <source>
        <strain evidence="4 5">Marseille-Q4567</strain>
    </source>
</reference>
<comment type="similarity">
    <text evidence="1">Belongs to the VapB family.</text>
</comment>
<comment type="caution">
    <text evidence="4">The sequence shown here is derived from an EMBL/GenBank/DDBJ whole genome shotgun (WGS) entry which is preliminary data.</text>
</comment>
<dbReference type="InterPro" id="IPR007159">
    <property type="entry name" value="SpoVT-AbrB_dom"/>
</dbReference>
<dbReference type="PROSITE" id="PS51740">
    <property type="entry name" value="SPOVT_ABRB"/>
    <property type="match status" value="1"/>
</dbReference>
<evidence type="ECO:0000313" key="5">
    <source>
        <dbReference type="Proteomes" id="UP000604730"/>
    </source>
</evidence>
<dbReference type="PANTHER" id="PTHR37550">
    <property type="entry name" value="ANTITOXIN VAPB1"/>
    <property type="match status" value="1"/>
</dbReference>
<dbReference type="NCBIfam" id="NF040493">
    <property type="entry name" value="TA_anti_VapB"/>
    <property type="match status" value="1"/>
</dbReference>
<dbReference type="EMBL" id="JAEPRJ010000001">
    <property type="protein sequence ID" value="MBK5898152.1"/>
    <property type="molecule type" value="Genomic_DNA"/>
</dbReference>
<evidence type="ECO:0000256" key="1">
    <source>
        <dbReference type="ARBA" id="ARBA00007924"/>
    </source>
</evidence>
<evidence type="ECO:0000313" key="4">
    <source>
        <dbReference type="EMBL" id="MBK5898152.1"/>
    </source>
</evidence>
<gene>
    <name evidence="4" type="ORF">JJN12_10250</name>
</gene>
<keyword evidence="5" id="KW-1185">Reference proteome</keyword>
<dbReference type="InterPro" id="IPR051734">
    <property type="entry name" value="VapB_TA_antitoxins"/>
</dbReference>
<dbReference type="InterPro" id="IPR037914">
    <property type="entry name" value="SpoVT-AbrB_sf"/>
</dbReference>
<evidence type="ECO:0000256" key="2">
    <source>
        <dbReference type="PROSITE-ProRule" id="PRU01076"/>
    </source>
</evidence>
<protein>
    <submittedName>
        <fullName evidence="4">AbrB/MazE/SpoVT family DNA-binding domain-containing protein</fullName>
    </submittedName>
</protein>
<dbReference type="PANTHER" id="PTHR37550:SF3">
    <property type="entry name" value="ANTITOXIN VAPB1"/>
    <property type="match status" value="1"/>
</dbReference>
<name>A0ABS1J1W7_9FIRM</name>
<keyword evidence="2 4" id="KW-0238">DNA-binding</keyword>
<feature type="domain" description="SpoVT-AbrB" evidence="3">
    <location>
        <begin position="4"/>
        <end position="44"/>
    </location>
</feature>
<accession>A0ABS1J1W7</accession>
<evidence type="ECO:0000259" key="3">
    <source>
        <dbReference type="PROSITE" id="PS51740"/>
    </source>
</evidence>
<dbReference type="Gene3D" id="2.10.260.10">
    <property type="match status" value="1"/>
</dbReference>
<proteinExistence type="inferred from homology"/>
<sequence>MMTAKIFENGGSQAVRLPKEYRFDANEVSINKIGNIVLLSPKSDKWESVLQAIDMFSEDYMAEGRADQRAHEREEL</sequence>
<dbReference type="SUPFAM" id="SSF89447">
    <property type="entry name" value="AbrB/MazE/MraZ-like"/>
    <property type="match status" value="1"/>
</dbReference>
<dbReference type="GO" id="GO:0003677">
    <property type="term" value="F:DNA binding"/>
    <property type="evidence" value="ECO:0007669"/>
    <property type="project" value="UniProtKB-KW"/>
</dbReference>